<evidence type="ECO:0000256" key="4">
    <source>
        <dbReference type="ARBA" id="ARBA00022833"/>
    </source>
</evidence>
<feature type="region of interest" description="Disordered" evidence="6">
    <location>
        <begin position="46"/>
        <end position="65"/>
    </location>
</feature>
<dbReference type="GO" id="GO:0005634">
    <property type="term" value="C:nucleus"/>
    <property type="evidence" value="ECO:0007669"/>
    <property type="project" value="UniProtKB-SubCell"/>
</dbReference>
<evidence type="ECO:0000313" key="8">
    <source>
        <dbReference type="EMBL" id="TMW55071.1"/>
    </source>
</evidence>
<evidence type="ECO:0000256" key="6">
    <source>
        <dbReference type="SAM" id="MobiDB-lite"/>
    </source>
</evidence>
<dbReference type="PANTHER" id="PTHR46481">
    <property type="entry name" value="ZINC FINGER BED DOMAIN-CONTAINING PROTEIN 4"/>
    <property type="match status" value="1"/>
</dbReference>
<feature type="compositionally biased region" description="Basic residues" evidence="6">
    <location>
        <begin position="53"/>
        <end position="62"/>
    </location>
</feature>
<dbReference type="EMBL" id="SPLM01000149">
    <property type="protein sequence ID" value="TMW55071.1"/>
    <property type="molecule type" value="Genomic_DNA"/>
</dbReference>
<dbReference type="AlphaFoldDB" id="A0A8K1C262"/>
<feature type="region of interest" description="Disordered" evidence="6">
    <location>
        <begin position="633"/>
        <end position="657"/>
    </location>
</feature>
<evidence type="ECO:0000259" key="7">
    <source>
        <dbReference type="Pfam" id="PF04937"/>
    </source>
</evidence>
<dbReference type="InterPro" id="IPR052035">
    <property type="entry name" value="ZnF_BED_domain_contain"/>
</dbReference>
<organism evidence="8 9">
    <name type="scientific">Pythium oligandrum</name>
    <name type="common">Mycoparasitic fungus</name>
    <dbReference type="NCBI Taxonomy" id="41045"/>
    <lineage>
        <taxon>Eukaryota</taxon>
        <taxon>Sar</taxon>
        <taxon>Stramenopiles</taxon>
        <taxon>Oomycota</taxon>
        <taxon>Peronosporomycetes</taxon>
        <taxon>Pythiales</taxon>
        <taxon>Pythiaceae</taxon>
        <taxon>Pythium</taxon>
    </lineage>
</organism>
<dbReference type="SUPFAM" id="SSF53098">
    <property type="entry name" value="Ribonuclease H-like"/>
    <property type="match status" value="1"/>
</dbReference>
<evidence type="ECO:0000256" key="2">
    <source>
        <dbReference type="ARBA" id="ARBA00022723"/>
    </source>
</evidence>
<comment type="caution">
    <text evidence="8">The sequence shown here is derived from an EMBL/GenBank/DDBJ whole genome shotgun (WGS) entry which is preliminary data.</text>
</comment>
<evidence type="ECO:0000256" key="3">
    <source>
        <dbReference type="ARBA" id="ARBA00022771"/>
    </source>
</evidence>
<dbReference type="OrthoDB" id="162872at2759"/>
<protein>
    <recommendedName>
        <fullName evidence="7">DUF659 domain-containing protein</fullName>
    </recommendedName>
</protein>
<evidence type="ECO:0000313" key="9">
    <source>
        <dbReference type="Proteomes" id="UP000794436"/>
    </source>
</evidence>
<keyword evidence="3" id="KW-0863">Zinc-finger</keyword>
<dbReference type="Pfam" id="PF04937">
    <property type="entry name" value="DUF659"/>
    <property type="match status" value="1"/>
</dbReference>
<dbReference type="Proteomes" id="UP000794436">
    <property type="component" value="Unassembled WGS sequence"/>
</dbReference>
<name>A0A8K1C262_PYTOL</name>
<keyword evidence="9" id="KW-1185">Reference proteome</keyword>
<feature type="region of interest" description="Disordered" evidence="6">
    <location>
        <begin position="1"/>
        <end position="40"/>
    </location>
</feature>
<keyword evidence="5" id="KW-0539">Nucleus</keyword>
<accession>A0A8K1C262</accession>
<sequence>MAHEANGATPFGSLTDELQAAALEDHAAEPSPHPTEQEVMAAQLVAQQAPSPTRHKRKRKGGRQKDPIWEEVSIEASGAVVCNRCHMVVHRYGCTKVERVRAHFKNKCLFADEVKFSLEARMKGKDVPGEPKTPNRTEYATKMGIFKRRIAQWIFSSGHSFNEVKNGFFRSAFTVLRPGITLPTQYELETDLLELEFNASVAKVSRSLSGKACCLVLENWVNSNGQPMINYIAFCENNSYFLEASPAQSVDNNEFLVDEIERVLNKQKRTIVYGVLTPLASVVNKSSRELIQKKFPQCVFYYGCIANALNLLMTDMCKILPWLETIHDLVVLMIKTFQQNAKLRNQLRSLQYTQGKPPLILPEEAGASICDTLDSVLKSERELVELASRRDFIDSGKTTEEKGILKRIQDFVLGDTFLQDLLNALNILHPLQQQLSQLQNERVPISYVYRCFLDLLSFYAQMELVNKKDKALIASCVNDRFNSIYGDCHGVAYVLDPVFLGADMDEAKVREIEEYIVSFCSQILHAIGIDILDQLAKYRAMVQQLKECNQPYWDLLVSGKVRPFDFWVERRQFPQLQQLAWVVFALPVANMVPDQRFAPATADLHSKFHSQLPSYKLDKLTHIHCNAKYLDPEAKEPEPSSSMVVLPDLDDPNNALV</sequence>
<dbReference type="PANTHER" id="PTHR46481:SF10">
    <property type="entry name" value="ZINC FINGER BED DOMAIN-CONTAINING PROTEIN 39"/>
    <property type="match status" value="1"/>
</dbReference>
<evidence type="ECO:0000256" key="1">
    <source>
        <dbReference type="ARBA" id="ARBA00004123"/>
    </source>
</evidence>
<proteinExistence type="predicted"/>
<keyword evidence="4" id="KW-0862">Zinc</keyword>
<feature type="domain" description="DUF659" evidence="7">
    <location>
        <begin position="183"/>
        <end position="326"/>
    </location>
</feature>
<evidence type="ECO:0000256" key="5">
    <source>
        <dbReference type="ARBA" id="ARBA00023242"/>
    </source>
</evidence>
<dbReference type="InterPro" id="IPR007021">
    <property type="entry name" value="DUF659"/>
</dbReference>
<reference evidence="8" key="1">
    <citation type="submission" date="2019-03" db="EMBL/GenBank/DDBJ databases">
        <title>Long read genome sequence of the mycoparasitic Pythium oligandrum ATCC 38472 isolated from sugarbeet rhizosphere.</title>
        <authorList>
            <person name="Gaulin E."/>
        </authorList>
    </citation>
    <scope>NUCLEOTIDE SEQUENCE</scope>
    <source>
        <strain evidence="8">ATCC 38472_TT</strain>
    </source>
</reference>
<dbReference type="GO" id="GO:0008270">
    <property type="term" value="F:zinc ion binding"/>
    <property type="evidence" value="ECO:0007669"/>
    <property type="project" value="UniProtKB-KW"/>
</dbReference>
<dbReference type="InterPro" id="IPR012337">
    <property type="entry name" value="RNaseH-like_sf"/>
</dbReference>
<keyword evidence="2" id="KW-0479">Metal-binding</keyword>
<gene>
    <name evidence="8" type="ORF">Poli38472_013833</name>
</gene>
<comment type="subcellular location">
    <subcellularLocation>
        <location evidence="1">Nucleus</location>
    </subcellularLocation>
</comment>